<feature type="compositionally biased region" description="Polar residues" evidence="1">
    <location>
        <begin position="12"/>
        <end position="27"/>
    </location>
</feature>
<accession>A0ABN8ZPQ9</accession>
<feature type="compositionally biased region" description="Low complexity" evidence="1">
    <location>
        <begin position="217"/>
        <end position="234"/>
    </location>
</feature>
<feature type="compositionally biased region" description="Basic residues" evidence="1">
    <location>
        <begin position="174"/>
        <end position="183"/>
    </location>
</feature>
<feature type="compositionally biased region" description="Gly residues" evidence="1">
    <location>
        <begin position="162"/>
        <end position="171"/>
    </location>
</feature>
<evidence type="ECO:0000256" key="1">
    <source>
        <dbReference type="SAM" id="MobiDB-lite"/>
    </source>
</evidence>
<evidence type="ECO:0000313" key="2">
    <source>
        <dbReference type="EMBL" id="CAI9174966.1"/>
    </source>
</evidence>
<feature type="region of interest" description="Disordered" evidence="1">
    <location>
        <begin position="140"/>
        <end position="242"/>
    </location>
</feature>
<name>A0ABN8ZPQ9_RANTA</name>
<proteinExistence type="predicted"/>
<dbReference type="Proteomes" id="UP001176941">
    <property type="component" value="Chromosome 4"/>
</dbReference>
<dbReference type="EMBL" id="OX459940">
    <property type="protein sequence ID" value="CAI9174966.1"/>
    <property type="molecule type" value="Genomic_DNA"/>
</dbReference>
<feature type="compositionally biased region" description="Low complexity" evidence="1">
    <location>
        <begin position="32"/>
        <end position="49"/>
    </location>
</feature>
<feature type="compositionally biased region" description="Basic and acidic residues" evidence="1">
    <location>
        <begin position="205"/>
        <end position="216"/>
    </location>
</feature>
<evidence type="ECO:0000313" key="3">
    <source>
        <dbReference type="Proteomes" id="UP001176941"/>
    </source>
</evidence>
<feature type="region of interest" description="Disordered" evidence="1">
    <location>
        <begin position="1"/>
        <end position="93"/>
    </location>
</feature>
<feature type="compositionally biased region" description="Polar residues" evidence="1">
    <location>
        <begin position="143"/>
        <end position="152"/>
    </location>
</feature>
<sequence length="242" mass="25549">MGSMPGRAMETDWTSAQECTLENSQCRTRSEAAPSLLTTPPSPWLSAAGRARRAGPGRTSLRRAAPASSRTCGTRDGDAHPRRREDARAGRGRRCQVTGWEAGHLCLTRAPLLPPAGTGMLWLEPPALRLVVGRVMGEGHGSSEATRFSDVTNRLAFPPFPGGGSKVGVSGGPRRPRRTRRRPERSPGDPPHGDGGGGGRRQRQRRGDAARPRVGADGDPAGGPPRALALLDAPEGPRTSAD</sequence>
<gene>
    <name evidence="2" type="ORF">MRATA1EN1_LOCUS23928</name>
</gene>
<keyword evidence="3" id="KW-1185">Reference proteome</keyword>
<organism evidence="2 3">
    <name type="scientific">Rangifer tarandus platyrhynchus</name>
    <name type="common">Svalbard reindeer</name>
    <dbReference type="NCBI Taxonomy" id="3082113"/>
    <lineage>
        <taxon>Eukaryota</taxon>
        <taxon>Metazoa</taxon>
        <taxon>Chordata</taxon>
        <taxon>Craniata</taxon>
        <taxon>Vertebrata</taxon>
        <taxon>Euteleostomi</taxon>
        <taxon>Mammalia</taxon>
        <taxon>Eutheria</taxon>
        <taxon>Laurasiatheria</taxon>
        <taxon>Artiodactyla</taxon>
        <taxon>Ruminantia</taxon>
        <taxon>Pecora</taxon>
        <taxon>Cervidae</taxon>
        <taxon>Odocoileinae</taxon>
        <taxon>Rangifer</taxon>
    </lineage>
</organism>
<reference evidence="2" key="1">
    <citation type="submission" date="2023-04" db="EMBL/GenBank/DDBJ databases">
        <authorList>
            <consortium name="ELIXIR-Norway"/>
        </authorList>
    </citation>
    <scope>NUCLEOTIDE SEQUENCE [LARGE SCALE GENOMIC DNA]</scope>
</reference>
<protein>
    <submittedName>
        <fullName evidence="2">Uncharacterized protein</fullName>
    </submittedName>
</protein>
<feature type="compositionally biased region" description="Basic and acidic residues" evidence="1">
    <location>
        <begin position="73"/>
        <end position="89"/>
    </location>
</feature>